<keyword evidence="13" id="KW-1185">Reference proteome</keyword>
<evidence type="ECO:0000313" key="12">
    <source>
        <dbReference type="EMBL" id="NYI93793.1"/>
    </source>
</evidence>
<dbReference type="EMBL" id="JACCFO010000001">
    <property type="protein sequence ID" value="NYI93793.1"/>
    <property type="molecule type" value="Genomic_DNA"/>
</dbReference>
<dbReference type="SUPFAM" id="SSF53335">
    <property type="entry name" value="S-adenosyl-L-methionine-dependent methyltransferases"/>
    <property type="match status" value="1"/>
</dbReference>
<evidence type="ECO:0000256" key="7">
    <source>
        <dbReference type="ARBA" id="ARBA00022679"/>
    </source>
</evidence>
<evidence type="ECO:0000256" key="2">
    <source>
        <dbReference type="ARBA" id="ARBA00005369"/>
    </source>
</evidence>
<dbReference type="CDD" id="cd02440">
    <property type="entry name" value="AdoMet_MTases"/>
    <property type="match status" value="1"/>
</dbReference>
<organism evidence="12 13">
    <name type="scientific">Streptomonospora nanhaiensis</name>
    <dbReference type="NCBI Taxonomy" id="1323731"/>
    <lineage>
        <taxon>Bacteria</taxon>
        <taxon>Bacillati</taxon>
        <taxon>Actinomycetota</taxon>
        <taxon>Actinomycetes</taxon>
        <taxon>Streptosporangiales</taxon>
        <taxon>Nocardiopsidaceae</taxon>
        <taxon>Streptomonospora</taxon>
    </lineage>
</organism>
<evidence type="ECO:0000256" key="6">
    <source>
        <dbReference type="ARBA" id="ARBA00022603"/>
    </source>
</evidence>
<dbReference type="RefSeq" id="WP_218901819.1">
    <property type="nucleotide sequence ID" value="NZ_JACCFO010000001.1"/>
</dbReference>
<evidence type="ECO:0000256" key="1">
    <source>
        <dbReference type="ARBA" id="ARBA00004496"/>
    </source>
</evidence>
<comment type="subcellular location">
    <subcellularLocation>
        <location evidence="1">Cytoplasm</location>
    </subcellularLocation>
</comment>
<evidence type="ECO:0000313" key="13">
    <source>
        <dbReference type="Proteomes" id="UP000575985"/>
    </source>
</evidence>
<sequence length="376" mass="40876">MTEDLERLLVDTGTIDSAWRGAFRAVPRADFLPDVIWPFTPEDDRRRVDRAADPDAWSRWAEADVPITVQWDDGATAEVGELYTSSASMPSVVAAMLRDLDARPGMRVLEIGTGTGWNAALLCERLGEEAVTTVEVDAALAERARARLRAAGYRPVVVAGDGLAGFPDRAPYDRVIATVGVRAVPVAWIEQTRPGGVIVAPWGTHFSTHDALARLVAAGDGSTSGRFTGPAQFMKARSQRLAWPDHEEYVRTGHSTAVRTGLDVADLFDPGYGGTGMLLGLLVPDAVHNARDGTVWLYGLTDRSWAVAVTEDGTTWAHQSGPRRLWEEAEAAYRWWLARGSPGVDRFGLTVHPDGAHEVWLDTPGHPVSRPVRGSR</sequence>
<evidence type="ECO:0000256" key="5">
    <source>
        <dbReference type="ARBA" id="ARBA00022490"/>
    </source>
</evidence>
<dbReference type="GO" id="GO:0032259">
    <property type="term" value="P:methylation"/>
    <property type="evidence" value="ECO:0007669"/>
    <property type="project" value="UniProtKB-KW"/>
</dbReference>
<dbReference type="Proteomes" id="UP000575985">
    <property type="component" value="Unassembled WGS sequence"/>
</dbReference>
<dbReference type="Pfam" id="PF01135">
    <property type="entry name" value="PCMT"/>
    <property type="match status" value="1"/>
</dbReference>
<protein>
    <recommendedName>
        <fullName evidence="4">Protein-L-isoaspartate O-methyltransferase</fullName>
        <ecNumber evidence="3">2.1.1.77</ecNumber>
    </recommendedName>
    <alternativeName>
        <fullName evidence="11">L-isoaspartyl protein carboxyl methyltransferase</fullName>
    </alternativeName>
    <alternativeName>
        <fullName evidence="9">Protein L-isoaspartyl methyltransferase</fullName>
    </alternativeName>
    <alternativeName>
        <fullName evidence="10">Protein-beta-aspartate methyltransferase</fullName>
    </alternativeName>
</protein>
<comment type="similarity">
    <text evidence="2">Belongs to the methyltransferase superfamily. L-isoaspartyl/D-aspartyl protein methyltransferase family.</text>
</comment>
<gene>
    <name evidence="12" type="ORF">HNR12_000070</name>
</gene>
<keyword evidence="6 12" id="KW-0489">Methyltransferase</keyword>
<dbReference type="InterPro" id="IPR029063">
    <property type="entry name" value="SAM-dependent_MTases_sf"/>
</dbReference>
<keyword evidence="5" id="KW-0963">Cytoplasm</keyword>
<evidence type="ECO:0000256" key="9">
    <source>
        <dbReference type="ARBA" id="ARBA00030757"/>
    </source>
</evidence>
<evidence type="ECO:0000256" key="8">
    <source>
        <dbReference type="ARBA" id="ARBA00022691"/>
    </source>
</evidence>
<comment type="caution">
    <text evidence="12">The sequence shown here is derived from an EMBL/GenBank/DDBJ whole genome shotgun (WGS) entry which is preliminary data.</text>
</comment>
<dbReference type="InterPro" id="IPR000682">
    <property type="entry name" value="PCMT"/>
</dbReference>
<dbReference type="GO" id="GO:0004719">
    <property type="term" value="F:protein-L-isoaspartate (D-aspartate) O-methyltransferase activity"/>
    <property type="evidence" value="ECO:0007669"/>
    <property type="project" value="UniProtKB-EC"/>
</dbReference>
<dbReference type="GO" id="GO:0005737">
    <property type="term" value="C:cytoplasm"/>
    <property type="evidence" value="ECO:0007669"/>
    <property type="project" value="UniProtKB-SubCell"/>
</dbReference>
<evidence type="ECO:0000256" key="4">
    <source>
        <dbReference type="ARBA" id="ARBA00013346"/>
    </source>
</evidence>
<reference evidence="12 13" key="1">
    <citation type="submission" date="2020-07" db="EMBL/GenBank/DDBJ databases">
        <title>Sequencing the genomes of 1000 actinobacteria strains.</title>
        <authorList>
            <person name="Klenk H.-P."/>
        </authorList>
    </citation>
    <scope>NUCLEOTIDE SEQUENCE [LARGE SCALE GENOMIC DNA]</scope>
    <source>
        <strain evidence="12 13">DSM 45927</strain>
    </source>
</reference>
<dbReference type="AlphaFoldDB" id="A0A853BEL6"/>
<evidence type="ECO:0000256" key="11">
    <source>
        <dbReference type="ARBA" id="ARBA00031350"/>
    </source>
</evidence>
<evidence type="ECO:0000256" key="10">
    <source>
        <dbReference type="ARBA" id="ARBA00031323"/>
    </source>
</evidence>
<dbReference type="PANTHER" id="PTHR11579:SF0">
    <property type="entry name" value="PROTEIN-L-ISOASPARTATE(D-ASPARTATE) O-METHYLTRANSFERASE"/>
    <property type="match status" value="1"/>
</dbReference>
<dbReference type="PANTHER" id="PTHR11579">
    <property type="entry name" value="PROTEIN-L-ISOASPARTATE O-METHYLTRANSFERASE"/>
    <property type="match status" value="1"/>
</dbReference>
<proteinExistence type="inferred from homology"/>
<evidence type="ECO:0000256" key="3">
    <source>
        <dbReference type="ARBA" id="ARBA00011890"/>
    </source>
</evidence>
<accession>A0A853BEL6</accession>
<dbReference type="Gene3D" id="3.40.50.150">
    <property type="entry name" value="Vaccinia Virus protein VP39"/>
    <property type="match status" value="1"/>
</dbReference>
<keyword evidence="8" id="KW-0949">S-adenosyl-L-methionine</keyword>
<keyword evidence="7 12" id="KW-0808">Transferase</keyword>
<dbReference type="EC" id="2.1.1.77" evidence="3"/>
<name>A0A853BEL6_9ACTN</name>